<dbReference type="AlphaFoldDB" id="A0AAQ3KME1"/>
<dbReference type="PANTHER" id="PTHR33223:SF10">
    <property type="entry name" value="AMINOTRANSFERASE-LIKE PLANT MOBILE DOMAIN-CONTAINING PROTEIN"/>
    <property type="match status" value="1"/>
</dbReference>
<organism evidence="3 4">
    <name type="scientific">Canna indica</name>
    <name type="common">Indian-shot</name>
    <dbReference type="NCBI Taxonomy" id="4628"/>
    <lineage>
        <taxon>Eukaryota</taxon>
        <taxon>Viridiplantae</taxon>
        <taxon>Streptophyta</taxon>
        <taxon>Embryophyta</taxon>
        <taxon>Tracheophyta</taxon>
        <taxon>Spermatophyta</taxon>
        <taxon>Magnoliopsida</taxon>
        <taxon>Liliopsida</taxon>
        <taxon>Zingiberales</taxon>
        <taxon>Cannaceae</taxon>
        <taxon>Canna</taxon>
    </lineage>
</organism>
<keyword evidence="4" id="KW-1185">Reference proteome</keyword>
<dbReference type="Pfam" id="PF03732">
    <property type="entry name" value="Retrotrans_gag"/>
    <property type="match status" value="1"/>
</dbReference>
<protein>
    <recommendedName>
        <fullName evidence="2">Retrotransposon gag domain-containing protein</fullName>
    </recommendedName>
</protein>
<dbReference type="PANTHER" id="PTHR33223">
    <property type="entry name" value="CCHC-TYPE DOMAIN-CONTAINING PROTEIN"/>
    <property type="match status" value="1"/>
</dbReference>
<evidence type="ECO:0000259" key="2">
    <source>
        <dbReference type="Pfam" id="PF03732"/>
    </source>
</evidence>
<reference evidence="3 4" key="1">
    <citation type="submission" date="2023-10" db="EMBL/GenBank/DDBJ databases">
        <title>Chromosome-scale genome assembly provides insights into flower coloration mechanisms of Canna indica.</title>
        <authorList>
            <person name="Li C."/>
        </authorList>
    </citation>
    <scope>NUCLEOTIDE SEQUENCE [LARGE SCALE GENOMIC DNA]</scope>
    <source>
        <tissue evidence="3">Flower</tissue>
    </source>
</reference>
<feature type="domain" description="Retrotransposon gag" evidence="2">
    <location>
        <begin position="71"/>
        <end position="161"/>
    </location>
</feature>
<proteinExistence type="predicted"/>
<dbReference type="Proteomes" id="UP001327560">
    <property type="component" value="Chromosome 6"/>
</dbReference>
<feature type="compositionally biased region" description="Basic and acidic residues" evidence="1">
    <location>
        <begin position="188"/>
        <end position="203"/>
    </location>
</feature>
<dbReference type="InterPro" id="IPR005162">
    <property type="entry name" value="Retrotrans_gag_dom"/>
</dbReference>
<sequence length="209" mass="23961">MAPKIPRIEVVSSLDVGPFAKHIMATCLPPKSELRTTLTPYDDTGDPALHLTVFQTVMYYHRATNFALRRAFPIFLGKATLLWFSSLLSGSINSFDDLSQAFLRRFTTSRVYHKTGAALHYIRQGQLEPLREYLNKYHAKASDIPSLDPQIELFCIQHGLKPETFADQIALVEPKDDRFHKDGRSKRGKEDWLEKSQSRDQRQKAQKGR</sequence>
<evidence type="ECO:0000256" key="1">
    <source>
        <dbReference type="SAM" id="MobiDB-lite"/>
    </source>
</evidence>
<dbReference type="EMBL" id="CP136895">
    <property type="protein sequence ID" value="WOL10730.1"/>
    <property type="molecule type" value="Genomic_DNA"/>
</dbReference>
<name>A0AAQ3KME1_9LILI</name>
<evidence type="ECO:0000313" key="3">
    <source>
        <dbReference type="EMBL" id="WOL10730.1"/>
    </source>
</evidence>
<feature type="region of interest" description="Disordered" evidence="1">
    <location>
        <begin position="176"/>
        <end position="209"/>
    </location>
</feature>
<evidence type="ECO:0000313" key="4">
    <source>
        <dbReference type="Proteomes" id="UP001327560"/>
    </source>
</evidence>
<accession>A0AAQ3KME1</accession>
<gene>
    <name evidence="3" type="ORF">Cni_G19489</name>
</gene>